<gene>
    <name evidence="2" type="ORF">OV079_27665</name>
</gene>
<protein>
    <submittedName>
        <fullName evidence="2">Phosphopantetheine-binding protein</fullName>
    </submittedName>
</protein>
<dbReference type="Proteomes" id="UP001150924">
    <property type="component" value="Unassembled WGS sequence"/>
</dbReference>
<evidence type="ECO:0000259" key="1">
    <source>
        <dbReference type="PROSITE" id="PS50075"/>
    </source>
</evidence>
<dbReference type="InterPro" id="IPR036736">
    <property type="entry name" value="ACP-like_sf"/>
</dbReference>
<dbReference type="Pfam" id="PF00550">
    <property type="entry name" value="PP-binding"/>
    <property type="match status" value="1"/>
</dbReference>
<keyword evidence="3" id="KW-1185">Reference proteome</keyword>
<reference evidence="2" key="1">
    <citation type="submission" date="2022-11" db="EMBL/GenBank/DDBJ databases">
        <title>Minimal conservation of predation-associated metabolite biosynthetic gene clusters underscores biosynthetic potential of Myxococcota including descriptions for ten novel species: Archangium lansinium sp. nov., Myxococcus landrumus sp. nov., Nannocystis bai.</title>
        <authorList>
            <person name="Ahearne A."/>
            <person name="Stevens C."/>
            <person name="Phillips K."/>
        </authorList>
    </citation>
    <scope>NUCLEOTIDE SEQUENCE</scope>
    <source>
        <strain evidence="2">Na p29</strain>
    </source>
</reference>
<dbReference type="SUPFAM" id="SSF47336">
    <property type="entry name" value="ACP-like"/>
    <property type="match status" value="1"/>
</dbReference>
<evidence type="ECO:0000313" key="2">
    <source>
        <dbReference type="EMBL" id="MCY1009277.1"/>
    </source>
</evidence>
<sequence>MKVDRLERDQNFFELGATSVHLVRIAGRLRTELGCQVTVTTLFRAATVRVLAGQLELGAAEEAATQIQQQAQTRVEARLAARGRRGRGGSDA</sequence>
<name>A0A9X3ESE3_9BACT</name>
<organism evidence="2 3">
    <name type="scientific">Nannocystis pusilla</name>
    <dbReference type="NCBI Taxonomy" id="889268"/>
    <lineage>
        <taxon>Bacteria</taxon>
        <taxon>Pseudomonadati</taxon>
        <taxon>Myxococcota</taxon>
        <taxon>Polyangia</taxon>
        <taxon>Nannocystales</taxon>
        <taxon>Nannocystaceae</taxon>
        <taxon>Nannocystis</taxon>
    </lineage>
</organism>
<evidence type="ECO:0000313" key="3">
    <source>
        <dbReference type="Proteomes" id="UP001150924"/>
    </source>
</evidence>
<dbReference type="InterPro" id="IPR009081">
    <property type="entry name" value="PP-bd_ACP"/>
</dbReference>
<comment type="caution">
    <text evidence="2">The sequence shown here is derived from an EMBL/GenBank/DDBJ whole genome shotgun (WGS) entry which is preliminary data.</text>
</comment>
<accession>A0A9X3ESE3</accession>
<dbReference type="Gene3D" id="1.10.1200.10">
    <property type="entry name" value="ACP-like"/>
    <property type="match status" value="1"/>
</dbReference>
<dbReference type="EMBL" id="JAPNKE010000002">
    <property type="protein sequence ID" value="MCY1009277.1"/>
    <property type="molecule type" value="Genomic_DNA"/>
</dbReference>
<dbReference type="AlphaFoldDB" id="A0A9X3ESE3"/>
<dbReference type="PROSITE" id="PS50075">
    <property type="entry name" value="CARRIER"/>
    <property type="match status" value="1"/>
</dbReference>
<proteinExistence type="predicted"/>
<feature type="domain" description="Carrier" evidence="1">
    <location>
        <begin position="1"/>
        <end position="59"/>
    </location>
</feature>